<dbReference type="PIRSF" id="PIRSF008502">
    <property type="entry name" value="UCP008502"/>
    <property type="match status" value="1"/>
</dbReference>
<evidence type="ECO:0000313" key="2">
    <source>
        <dbReference type="Proteomes" id="UP001596113"/>
    </source>
</evidence>
<dbReference type="EMBL" id="JBHSMI010000067">
    <property type="protein sequence ID" value="MFC5407449.1"/>
    <property type="molecule type" value="Genomic_DNA"/>
</dbReference>
<evidence type="ECO:0000313" key="1">
    <source>
        <dbReference type="EMBL" id="MFC5407449.1"/>
    </source>
</evidence>
<sequence>MTVHIALLRGINVGGHNKVKMSELKTMFEGLGFSGVQTYIQSGNVLFSSDEPSEALRARIEQTFESTFGFRISILLRTQAEFETILARLPFSEDDIQAATGTLGKEVLYVTLLDAEPTPEAVDKLGTYEKDKYVIDGLTVYLLFDQTILDSKLAASLPKLGVTMTMRNWKTMTKLTSLAQAMTP</sequence>
<reference evidence="2" key="1">
    <citation type="journal article" date="2019" name="Int. J. Syst. Evol. Microbiol.">
        <title>The Global Catalogue of Microorganisms (GCM) 10K type strain sequencing project: providing services to taxonomists for standard genome sequencing and annotation.</title>
        <authorList>
            <consortium name="The Broad Institute Genomics Platform"/>
            <consortium name="The Broad Institute Genome Sequencing Center for Infectious Disease"/>
            <person name="Wu L."/>
            <person name="Ma J."/>
        </authorList>
    </citation>
    <scope>NUCLEOTIDE SEQUENCE [LARGE SCALE GENOMIC DNA]</scope>
    <source>
        <strain evidence="2">CGMCC 1.18575</strain>
    </source>
</reference>
<dbReference type="SUPFAM" id="SSF160379">
    <property type="entry name" value="SP0830-like"/>
    <property type="match status" value="1"/>
</dbReference>
<dbReference type="Pfam" id="PF08002">
    <property type="entry name" value="DUF1697"/>
    <property type="match status" value="1"/>
</dbReference>
<dbReference type="Proteomes" id="UP001596113">
    <property type="component" value="Unassembled WGS sequence"/>
</dbReference>
<dbReference type="PANTHER" id="PTHR36439">
    <property type="entry name" value="BLL4334 PROTEIN"/>
    <property type="match status" value="1"/>
</dbReference>
<accession>A0ABW0I3N2</accession>
<organism evidence="1 2">
    <name type="scientific">Cohnella soli</name>
    <dbReference type="NCBI Taxonomy" id="425005"/>
    <lineage>
        <taxon>Bacteria</taxon>
        <taxon>Bacillati</taxon>
        <taxon>Bacillota</taxon>
        <taxon>Bacilli</taxon>
        <taxon>Bacillales</taxon>
        <taxon>Paenibacillaceae</taxon>
        <taxon>Cohnella</taxon>
    </lineage>
</organism>
<proteinExistence type="predicted"/>
<dbReference type="InterPro" id="IPR012545">
    <property type="entry name" value="DUF1697"/>
</dbReference>
<protein>
    <submittedName>
        <fullName evidence="1">DUF1697 domain-containing protein</fullName>
    </submittedName>
</protein>
<name>A0ABW0I3N2_9BACL</name>
<dbReference type="PANTHER" id="PTHR36439:SF1">
    <property type="entry name" value="DUF1697 DOMAIN-CONTAINING PROTEIN"/>
    <property type="match status" value="1"/>
</dbReference>
<dbReference type="RefSeq" id="WP_378140121.1">
    <property type="nucleotide sequence ID" value="NZ_JBHSMI010000067.1"/>
</dbReference>
<comment type="caution">
    <text evidence="1">The sequence shown here is derived from an EMBL/GenBank/DDBJ whole genome shotgun (WGS) entry which is preliminary data.</text>
</comment>
<gene>
    <name evidence="1" type="ORF">ACFPOF_32360</name>
</gene>
<keyword evidence="2" id="KW-1185">Reference proteome</keyword>
<dbReference type="Gene3D" id="3.30.70.1280">
    <property type="entry name" value="SP0830-like domains"/>
    <property type="match status" value="1"/>
</dbReference>